<name>A0A1M5JNI8_9FLAO</name>
<dbReference type="AlphaFoldDB" id="A0A1M5JNI8"/>
<keyword evidence="2" id="KW-0812">Transmembrane</keyword>
<dbReference type="STRING" id="271157.SAMN05444396_111106"/>
<sequence length="477" mass="53329">MNVLKNYYKIGLIALFITFTSCKMLAPVENIEKPELPVAFVDSKDTINSSAIKWKSFFSDKNLQSLIDTALTNNIDLQMTLQDIEIARNDIRIKKGLLLPTVSGGLAVGTEKVGRYTSTGAGDASTDITPGHAVPETLNDFSLGIRASWEVDIWKKLRNSKKAAATRYLATVEGKNFVVTNLVAEIANSYYELLSLDNQFDVIKETIQLQKNALEIVKVQKDAARVTLLGVRKYEAEVLNSESLEFDIKQQIKENENKINFLLGRYPQAIVRDKTVFESQVPTQINSGIPSQLLANRPDIKQAELELFATKCDVKAAQAEFYPSFSISGGLGFQAFKPSFLFTTPESLAYSLLGELTAPLINRNAIKAEFNKAKAYQVQAMYNYQKTILNGYVEVSNELSNIKNLEQLYALKRKEVEVLNSSITISNDLFRSSKADYFEVLMTQRDALSSKLELIETKKRQFNAVVNVYKALGGGWN</sequence>
<keyword evidence="4" id="KW-1185">Reference proteome</keyword>
<evidence type="ECO:0000256" key="1">
    <source>
        <dbReference type="ARBA" id="ARBA00007613"/>
    </source>
</evidence>
<dbReference type="GO" id="GO:0015562">
    <property type="term" value="F:efflux transmembrane transporter activity"/>
    <property type="evidence" value="ECO:0007669"/>
    <property type="project" value="InterPro"/>
</dbReference>
<dbReference type="InterPro" id="IPR010131">
    <property type="entry name" value="MdtP/NodT-like"/>
</dbReference>
<proteinExistence type="inferred from homology"/>
<evidence type="ECO:0000256" key="2">
    <source>
        <dbReference type="RuleBase" id="RU362097"/>
    </source>
</evidence>
<dbReference type="Gene3D" id="2.20.200.10">
    <property type="entry name" value="Outer membrane efflux proteins (OEP)"/>
    <property type="match status" value="1"/>
</dbReference>
<organism evidence="3 4">
    <name type="scientific">Flavobacterium segetis</name>
    <dbReference type="NCBI Taxonomy" id="271157"/>
    <lineage>
        <taxon>Bacteria</taxon>
        <taxon>Pseudomonadati</taxon>
        <taxon>Bacteroidota</taxon>
        <taxon>Flavobacteriia</taxon>
        <taxon>Flavobacteriales</taxon>
        <taxon>Flavobacteriaceae</taxon>
        <taxon>Flavobacterium</taxon>
    </lineage>
</organism>
<comment type="similarity">
    <text evidence="1 2">Belongs to the outer membrane factor (OMF) (TC 1.B.17) family.</text>
</comment>
<dbReference type="RefSeq" id="WP_072993646.1">
    <property type="nucleotide sequence ID" value="NZ_FQWE01000011.1"/>
</dbReference>
<keyword evidence="2" id="KW-1134">Transmembrane beta strand</keyword>
<dbReference type="Pfam" id="PF02321">
    <property type="entry name" value="OEP"/>
    <property type="match status" value="2"/>
</dbReference>
<dbReference type="Proteomes" id="UP000184036">
    <property type="component" value="Unassembled WGS sequence"/>
</dbReference>
<evidence type="ECO:0000313" key="3">
    <source>
        <dbReference type="EMBL" id="SHG41819.1"/>
    </source>
</evidence>
<dbReference type="Gene3D" id="1.20.1600.10">
    <property type="entry name" value="Outer membrane efflux proteins (OEP)"/>
    <property type="match status" value="1"/>
</dbReference>
<reference evidence="4" key="1">
    <citation type="submission" date="2016-11" db="EMBL/GenBank/DDBJ databases">
        <authorList>
            <person name="Varghese N."/>
            <person name="Submissions S."/>
        </authorList>
    </citation>
    <scope>NUCLEOTIDE SEQUENCE [LARGE SCALE GENOMIC DNA]</scope>
    <source>
        <strain evidence="4">DSM 19741</strain>
    </source>
</reference>
<dbReference type="PANTHER" id="PTHR30203">
    <property type="entry name" value="OUTER MEMBRANE CATION EFFLUX PROTEIN"/>
    <property type="match status" value="1"/>
</dbReference>
<dbReference type="EMBL" id="FQWE01000011">
    <property type="protein sequence ID" value="SHG41819.1"/>
    <property type="molecule type" value="Genomic_DNA"/>
</dbReference>
<keyword evidence="2" id="KW-0564">Palmitate</keyword>
<evidence type="ECO:0000313" key="4">
    <source>
        <dbReference type="Proteomes" id="UP000184036"/>
    </source>
</evidence>
<dbReference type="OrthoDB" id="9770517at2"/>
<protein>
    <submittedName>
        <fullName evidence="3">Efflux transporter, outer membrane factor (OMF) lipoprotein, NodT family</fullName>
    </submittedName>
</protein>
<dbReference type="GO" id="GO:0005886">
    <property type="term" value="C:plasma membrane"/>
    <property type="evidence" value="ECO:0007669"/>
    <property type="project" value="UniProtKB-SubCell"/>
</dbReference>
<dbReference type="PANTHER" id="PTHR30203:SF30">
    <property type="entry name" value="OUTER MEMBRANE PROTEIN-RELATED"/>
    <property type="match status" value="1"/>
</dbReference>
<dbReference type="PROSITE" id="PS51257">
    <property type="entry name" value="PROKAR_LIPOPROTEIN"/>
    <property type="match status" value="1"/>
</dbReference>
<keyword evidence="2 3" id="KW-0449">Lipoprotein</keyword>
<accession>A0A1M5JNI8</accession>
<dbReference type="NCBIfam" id="TIGR01845">
    <property type="entry name" value="outer_NodT"/>
    <property type="match status" value="1"/>
</dbReference>
<keyword evidence="2" id="KW-0472">Membrane</keyword>
<dbReference type="InterPro" id="IPR003423">
    <property type="entry name" value="OMP_efflux"/>
</dbReference>
<gene>
    <name evidence="3" type="ORF">SAMN05444396_111106</name>
</gene>
<dbReference type="SUPFAM" id="SSF56954">
    <property type="entry name" value="Outer membrane efflux proteins (OEP)"/>
    <property type="match status" value="1"/>
</dbReference>
<comment type="subcellular location">
    <subcellularLocation>
        <location evidence="2">Cell membrane</location>
        <topology evidence="2">Lipid-anchor</topology>
    </subcellularLocation>
</comment>